<keyword evidence="5 12" id="KW-0863">Zinc-finger</keyword>
<feature type="zinc finger region" description="TAZ-type" evidence="12">
    <location>
        <begin position="197"/>
        <end position="284"/>
    </location>
</feature>
<dbReference type="Gene3D" id="1.20.1020.10">
    <property type="entry name" value="TAZ domain"/>
    <property type="match status" value="2"/>
</dbReference>
<dbReference type="GO" id="GO:0008270">
    <property type="term" value="F:zinc ion binding"/>
    <property type="evidence" value="ECO:0007669"/>
    <property type="project" value="UniProtKB-KW"/>
</dbReference>
<comment type="catalytic activity">
    <reaction evidence="11">
        <text>L-lysyl-[protein] + acetyl-CoA = N(6)-acetyl-L-lysyl-[protein] + CoA + H(+)</text>
        <dbReference type="Rhea" id="RHEA:45948"/>
        <dbReference type="Rhea" id="RHEA-COMP:9752"/>
        <dbReference type="Rhea" id="RHEA-COMP:10731"/>
        <dbReference type="ChEBI" id="CHEBI:15378"/>
        <dbReference type="ChEBI" id="CHEBI:29969"/>
        <dbReference type="ChEBI" id="CHEBI:57287"/>
        <dbReference type="ChEBI" id="CHEBI:57288"/>
        <dbReference type="ChEBI" id="CHEBI:61930"/>
        <dbReference type="EC" id="2.3.1.48"/>
    </reaction>
</comment>
<keyword evidence="10" id="KW-0539">Nucleus</keyword>
<keyword evidence="3" id="KW-0808">Transferase</keyword>
<dbReference type="eggNOG" id="KOG1778">
    <property type="taxonomic scope" value="Eukaryota"/>
</dbReference>
<dbReference type="PhylomeDB" id="T1JLE0"/>
<reference evidence="16" key="2">
    <citation type="submission" date="2015-02" db="UniProtKB">
        <authorList>
            <consortium name="EnsemblMetazoa"/>
        </authorList>
    </citation>
    <scope>IDENTIFICATION</scope>
</reference>
<dbReference type="Pfam" id="PF02135">
    <property type="entry name" value="zf-TAZ"/>
    <property type="match status" value="2"/>
</dbReference>
<dbReference type="SMART" id="SM00551">
    <property type="entry name" value="ZnF_TAZ"/>
    <property type="match status" value="2"/>
</dbReference>
<dbReference type="AlphaFoldDB" id="T1JLE0"/>
<organism evidence="16 17">
    <name type="scientific">Strigamia maritima</name>
    <name type="common">European centipede</name>
    <name type="synonym">Geophilus maritimus</name>
    <dbReference type="NCBI Taxonomy" id="126957"/>
    <lineage>
        <taxon>Eukaryota</taxon>
        <taxon>Metazoa</taxon>
        <taxon>Ecdysozoa</taxon>
        <taxon>Arthropoda</taxon>
        <taxon>Myriapoda</taxon>
        <taxon>Chilopoda</taxon>
        <taxon>Pleurostigmophora</taxon>
        <taxon>Geophilomorpha</taxon>
        <taxon>Linotaeniidae</taxon>
        <taxon>Strigamia</taxon>
    </lineage>
</organism>
<dbReference type="GO" id="GO:0004402">
    <property type="term" value="F:histone acetyltransferase activity"/>
    <property type="evidence" value="ECO:0007669"/>
    <property type="project" value="InterPro"/>
</dbReference>
<evidence type="ECO:0000256" key="4">
    <source>
        <dbReference type="ARBA" id="ARBA00022723"/>
    </source>
</evidence>
<evidence type="ECO:0000256" key="8">
    <source>
        <dbReference type="ARBA" id="ARBA00023015"/>
    </source>
</evidence>
<dbReference type="Gene3D" id="1.10.246.20">
    <property type="entry name" value="Coactivator CBP, KIX domain"/>
    <property type="match status" value="1"/>
</dbReference>
<dbReference type="PROSITE" id="PS50952">
    <property type="entry name" value="KIX"/>
    <property type="match status" value="1"/>
</dbReference>
<evidence type="ECO:0000256" key="3">
    <source>
        <dbReference type="ARBA" id="ARBA00022679"/>
    </source>
</evidence>
<evidence type="ECO:0000256" key="5">
    <source>
        <dbReference type="ARBA" id="ARBA00022771"/>
    </source>
</evidence>
<dbReference type="EC" id="2.3.1.48" evidence="2"/>
<dbReference type="EMBL" id="JH431021">
    <property type="status" value="NOT_ANNOTATED_CDS"/>
    <property type="molecule type" value="Genomic_DNA"/>
</dbReference>
<dbReference type="InterPro" id="IPR012912">
    <property type="entry name" value="Plasmid_pRiA4b_Orf3-like"/>
</dbReference>
<dbReference type="InterPro" id="IPR000197">
    <property type="entry name" value="Znf_TAZ"/>
</dbReference>
<evidence type="ECO:0000313" key="16">
    <source>
        <dbReference type="EnsemblMetazoa" id="SMAR014670-PA"/>
    </source>
</evidence>
<accession>T1JLE0</accession>
<evidence type="ECO:0000313" key="17">
    <source>
        <dbReference type="Proteomes" id="UP000014500"/>
    </source>
</evidence>
<dbReference type="InterPro" id="IPR035898">
    <property type="entry name" value="TAZ_dom_sf"/>
</dbReference>
<dbReference type="SUPFAM" id="SSF57933">
    <property type="entry name" value="TAZ domain"/>
    <property type="match status" value="2"/>
</dbReference>
<dbReference type="Pfam" id="PF02172">
    <property type="entry name" value="KIX"/>
    <property type="match status" value="1"/>
</dbReference>
<dbReference type="HOGENOM" id="CLU_434996_0_0_1"/>
<protein>
    <recommendedName>
        <fullName evidence="2">histone acetyltransferase</fullName>
        <ecNumber evidence="2">2.3.1.48</ecNumber>
    </recommendedName>
</protein>
<dbReference type="GO" id="GO:0045944">
    <property type="term" value="P:positive regulation of transcription by RNA polymerase II"/>
    <property type="evidence" value="ECO:0007669"/>
    <property type="project" value="TreeGrafter"/>
</dbReference>
<dbReference type="InterPro" id="IPR003101">
    <property type="entry name" value="KIX_dom"/>
</dbReference>
<evidence type="ECO:0000256" key="7">
    <source>
        <dbReference type="ARBA" id="ARBA00022853"/>
    </source>
</evidence>
<dbReference type="InterPro" id="IPR024047">
    <property type="entry name" value="MM3350-like_sf"/>
</dbReference>
<dbReference type="EnsemblMetazoa" id="SMAR014670-RA">
    <property type="protein sequence ID" value="SMAR014670-PA"/>
    <property type="gene ID" value="SMAR014670"/>
</dbReference>
<feature type="region of interest" description="Disordered" evidence="13">
    <location>
        <begin position="37"/>
        <end position="57"/>
    </location>
</feature>
<dbReference type="GO" id="GO:0005667">
    <property type="term" value="C:transcription regulator complex"/>
    <property type="evidence" value="ECO:0007669"/>
    <property type="project" value="TreeGrafter"/>
</dbReference>
<reference evidence="17" key="1">
    <citation type="submission" date="2011-05" db="EMBL/GenBank/DDBJ databases">
        <authorList>
            <person name="Richards S.R."/>
            <person name="Qu J."/>
            <person name="Jiang H."/>
            <person name="Jhangiani S.N."/>
            <person name="Agravi P."/>
            <person name="Goodspeed R."/>
            <person name="Gross S."/>
            <person name="Mandapat C."/>
            <person name="Jackson L."/>
            <person name="Mathew T."/>
            <person name="Pu L."/>
            <person name="Thornton R."/>
            <person name="Saada N."/>
            <person name="Wilczek-Boney K.B."/>
            <person name="Lee S."/>
            <person name="Kovar C."/>
            <person name="Wu Y."/>
            <person name="Scherer S.E."/>
            <person name="Worley K.C."/>
            <person name="Muzny D.M."/>
            <person name="Gibbs R."/>
        </authorList>
    </citation>
    <scope>NUCLEOTIDE SEQUENCE</scope>
    <source>
        <strain evidence="17">Brora</strain>
    </source>
</reference>
<evidence type="ECO:0000256" key="2">
    <source>
        <dbReference type="ARBA" id="ARBA00013184"/>
    </source>
</evidence>
<keyword evidence="9" id="KW-0804">Transcription</keyword>
<keyword evidence="6 12" id="KW-0862">Zinc</keyword>
<dbReference type="PANTHER" id="PTHR13808:SF1">
    <property type="entry name" value="HISTONE ACETYLTRANSFERASE"/>
    <property type="match status" value="1"/>
</dbReference>
<evidence type="ECO:0000256" key="11">
    <source>
        <dbReference type="ARBA" id="ARBA00048017"/>
    </source>
</evidence>
<dbReference type="GO" id="GO:0005634">
    <property type="term" value="C:nucleus"/>
    <property type="evidence" value="ECO:0007669"/>
    <property type="project" value="UniProtKB-SubCell"/>
</dbReference>
<keyword evidence="17" id="KW-1185">Reference proteome</keyword>
<dbReference type="PROSITE" id="PS50134">
    <property type="entry name" value="ZF_TAZ"/>
    <property type="match status" value="2"/>
</dbReference>
<feature type="zinc finger region" description="TAZ-type" evidence="12">
    <location>
        <begin position="66"/>
        <end position="153"/>
    </location>
</feature>
<evidence type="ECO:0000259" key="14">
    <source>
        <dbReference type="PROSITE" id="PS50134"/>
    </source>
</evidence>
<keyword evidence="4 12" id="KW-0479">Metal-binding</keyword>
<feature type="domain" description="TAZ-type" evidence="14">
    <location>
        <begin position="66"/>
        <end position="153"/>
    </location>
</feature>
<dbReference type="STRING" id="126957.T1JLE0"/>
<dbReference type="InterPro" id="IPR013178">
    <property type="entry name" value="Histone_AcTrfase_Rtt109/CBP"/>
</dbReference>
<dbReference type="GO" id="GO:0003713">
    <property type="term" value="F:transcription coactivator activity"/>
    <property type="evidence" value="ECO:0007669"/>
    <property type="project" value="TreeGrafter"/>
</dbReference>
<evidence type="ECO:0000256" key="6">
    <source>
        <dbReference type="ARBA" id="ARBA00022833"/>
    </source>
</evidence>
<evidence type="ECO:0000256" key="9">
    <source>
        <dbReference type="ARBA" id="ARBA00023163"/>
    </source>
</evidence>
<keyword evidence="7" id="KW-0156">Chromatin regulator</keyword>
<dbReference type="InterPro" id="IPR036529">
    <property type="entry name" value="KIX_dom_sf"/>
</dbReference>
<evidence type="ECO:0000256" key="13">
    <source>
        <dbReference type="SAM" id="MobiDB-lite"/>
    </source>
</evidence>
<comment type="subcellular location">
    <subcellularLocation>
        <location evidence="1">Nucleus</location>
    </subcellularLocation>
</comment>
<evidence type="ECO:0000256" key="1">
    <source>
        <dbReference type="ARBA" id="ARBA00004123"/>
    </source>
</evidence>
<dbReference type="GO" id="GO:0000123">
    <property type="term" value="C:histone acetyltransferase complex"/>
    <property type="evidence" value="ECO:0007669"/>
    <property type="project" value="TreeGrafter"/>
</dbReference>
<dbReference type="Proteomes" id="UP000014500">
    <property type="component" value="Unassembled WGS sequence"/>
</dbReference>
<evidence type="ECO:0000259" key="15">
    <source>
        <dbReference type="PROSITE" id="PS50952"/>
    </source>
</evidence>
<dbReference type="Pfam" id="PF07929">
    <property type="entry name" value="PRiA4_ORF3"/>
    <property type="match status" value="1"/>
</dbReference>
<sequence>MVTLSHPAGQIDIQYDYEQNILPLTPAAEIEIQHHSSTIQDPVTSATSGNRLSSLHPTSSLTAEDDFKQVKLVLQRLELLLHAHKCQRRERQPNWEGVQCSLPHCQTMKNILDHMITCRTGETCPVPHCTSSKQIIFHWKNCVRINCPVCFFPISTEKKKAPTLIDMEKAYKALNLPYVGGAVVNQQPVTAGNSETLAEKLKLFQQQLVLLLHAQKCRFRESQHFGQVQQCSLPHCETLKNVLNHMSTCMAGKTCPVPHCASSGLILFHWMNCIRRNCVVCLPLQTSLKRKAQLEVNEIQVGSQSSSNQVVVRPQPHETKGYGGNQVNLPAEVNHQCVPDLDWHQFVAPDLRKYLINKLVQAMLPTFNRSNQLLEPQMHSLLTYARKVESDMFGMAKCRPEYYRLIAKNIYQIQKQLQKLIDVNLLLDQKKFQVMPSAAQSKEPCEIFQFKISILGISPPIWRRIQIKSQNSFGDMHEVIQSSMGWFDSHMHQFIVKHPTKKIKQVIGVPKKSMAAGPILSEDKTRICEYFSPTCKLGRYLYDFGDAWDHKIFLEKMWHDDGCGQYPRCIAGQRACPPEDSGGPHGYQELLDIIDNPHHELYNVKIEWLEEIYGDEKFDPEKFDPEDSC</sequence>
<dbReference type="Gene3D" id="3.10.290.30">
    <property type="entry name" value="MM3350-like"/>
    <property type="match status" value="1"/>
</dbReference>
<proteinExistence type="predicted"/>
<feature type="domain" description="KIX" evidence="15">
    <location>
        <begin position="338"/>
        <end position="418"/>
    </location>
</feature>
<keyword evidence="8" id="KW-0805">Transcription regulation</keyword>
<evidence type="ECO:0000256" key="10">
    <source>
        <dbReference type="ARBA" id="ARBA00023242"/>
    </source>
</evidence>
<dbReference type="SUPFAM" id="SSF159941">
    <property type="entry name" value="MM3350-like"/>
    <property type="match status" value="1"/>
</dbReference>
<dbReference type="GO" id="GO:0031490">
    <property type="term" value="F:chromatin DNA binding"/>
    <property type="evidence" value="ECO:0007669"/>
    <property type="project" value="TreeGrafter"/>
</dbReference>
<dbReference type="SUPFAM" id="SSF47040">
    <property type="entry name" value="Kix domain of CBP (creb binding protein)"/>
    <property type="match status" value="1"/>
</dbReference>
<feature type="domain" description="TAZ-type" evidence="14">
    <location>
        <begin position="197"/>
        <end position="284"/>
    </location>
</feature>
<dbReference type="PANTHER" id="PTHR13808">
    <property type="entry name" value="CBP/P300-RELATED"/>
    <property type="match status" value="1"/>
</dbReference>
<evidence type="ECO:0000256" key="12">
    <source>
        <dbReference type="PROSITE-ProRule" id="PRU00203"/>
    </source>
</evidence>
<name>T1JLE0_STRMM</name>